<dbReference type="SUPFAM" id="SSF47413">
    <property type="entry name" value="lambda repressor-like DNA-binding domains"/>
    <property type="match status" value="1"/>
</dbReference>
<keyword evidence="3" id="KW-1185">Reference proteome</keyword>
<organism evidence="2 3">
    <name type="scientific">Levilactobacillus hammesii DSM 16381</name>
    <dbReference type="NCBI Taxonomy" id="1423753"/>
    <lineage>
        <taxon>Bacteria</taxon>
        <taxon>Bacillati</taxon>
        <taxon>Bacillota</taxon>
        <taxon>Bacilli</taxon>
        <taxon>Lactobacillales</taxon>
        <taxon>Lactobacillaceae</taxon>
        <taxon>Levilactobacillus</taxon>
    </lineage>
</organism>
<dbReference type="GO" id="GO:0003677">
    <property type="term" value="F:DNA binding"/>
    <property type="evidence" value="ECO:0007669"/>
    <property type="project" value="InterPro"/>
</dbReference>
<dbReference type="PATRIC" id="fig|1423753.3.peg.66"/>
<protein>
    <recommendedName>
        <fullName evidence="1">HTH cro/C1-type domain-containing protein</fullName>
    </recommendedName>
</protein>
<dbReference type="InterPro" id="IPR010982">
    <property type="entry name" value="Lambda_DNA-bd_dom_sf"/>
</dbReference>
<evidence type="ECO:0000313" key="2">
    <source>
        <dbReference type="EMBL" id="KRL98262.1"/>
    </source>
</evidence>
<reference evidence="2 3" key="1">
    <citation type="journal article" date="2015" name="Genome Announc.">
        <title>Expanding the biotechnology potential of lactobacilli through comparative genomics of 213 strains and associated genera.</title>
        <authorList>
            <person name="Sun Z."/>
            <person name="Harris H.M."/>
            <person name="McCann A."/>
            <person name="Guo C."/>
            <person name="Argimon S."/>
            <person name="Zhang W."/>
            <person name="Yang X."/>
            <person name="Jeffery I.B."/>
            <person name="Cooney J.C."/>
            <person name="Kagawa T.F."/>
            <person name="Liu W."/>
            <person name="Song Y."/>
            <person name="Salvetti E."/>
            <person name="Wrobel A."/>
            <person name="Rasinkangas P."/>
            <person name="Parkhill J."/>
            <person name="Rea M.C."/>
            <person name="O'Sullivan O."/>
            <person name="Ritari J."/>
            <person name="Douillard F.P."/>
            <person name="Paul Ross R."/>
            <person name="Yang R."/>
            <person name="Briner A.E."/>
            <person name="Felis G.E."/>
            <person name="de Vos W.M."/>
            <person name="Barrangou R."/>
            <person name="Klaenhammer T.R."/>
            <person name="Caufield P.W."/>
            <person name="Cui Y."/>
            <person name="Zhang H."/>
            <person name="O'Toole P.W."/>
        </authorList>
    </citation>
    <scope>NUCLEOTIDE SEQUENCE [LARGE SCALE GENOMIC DNA]</scope>
    <source>
        <strain evidence="2 3">DSM 16381</strain>
    </source>
</reference>
<gene>
    <name evidence="2" type="ORF">FD28_GL000061</name>
</gene>
<proteinExistence type="predicted"/>
<dbReference type="CDD" id="cd00093">
    <property type="entry name" value="HTH_XRE"/>
    <property type="match status" value="1"/>
</dbReference>
<sequence>MDRSGKLKSIDTARVIGLIFRGGFGEAMATTITDFASAVTTLGQHLQLRRQALGLSQQALAAGICAQSLVDRIEQGQDVPNAVLLAQLCERLNLPLVCALKENYPIRRLPTFSRRVHHLYNRQRFADLVAYMDNPERLRVLKTDEDLKTYYYYYGCATYQATHDAVAALRSVHTALTMMMPQRPLRYRTLEVLLIAMENDIGVALTPRANFAGFERAVRIIREDRLVDVSENLCVIFYQYARACLHLGYPERALPILLEGIDWAVAHQSHYLLADDYYLLAQIYAGLQQPTVSPAARQTAVALAETFKQVVYQGE</sequence>
<feature type="domain" description="HTH cro/C1-type" evidence="1">
    <location>
        <begin position="46"/>
        <end position="100"/>
    </location>
</feature>
<dbReference type="EMBL" id="AZFS01000006">
    <property type="protein sequence ID" value="KRL98262.1"/>
    <property type="molecule type" value="Genomic_DNA"/>
</dbReference>
<dbReference type="Gene3D" id="1.25.40.10">
    <property type="entry name" value="Tetratricopeptide repeat domain"/>
    <property type="match status" value="1"/>
</dbReference>
<evidence type="ECO:0000259" key="1">
    <source>
        <dbReference type="PROSITE" id="PS50943"/>
    </source>
</evidence>
<dbReference type="AlphaFoldDB" id="A0A0R1UYM6"/>
<dbReference type="PROSITE" id="PS50943">
    <property type="entry name" value="HTH_CROC1"/>
    <property type="match status" value="1"/>
</dbReference>
<accession>A0A0R1UYM6</accession>
<dbReference type="Pfam" id="PF13560">
    <property type="entry name" value="HTH_31"/>
    <property type="match status" value="1"/>
</dbReference>
<dbReference type="SMART" id="SM00530">
    <property type="entry name" value="HTH_XRE"/>
    <property type="match status" value="1"/>
</dbReference>
<comment type="caution">
    <text evidence="2">The sequence shown here is derived from an EMBL/GenBank/DDBJ whole genome shotgun (WGS) entry which is preliminary data.</text>
</comment>
<name>A0A0R1UYM6_9LACO</name>
<dbReference type="InterPro" id="IPR011990">
    <property type="entry name" value="TPR-like_helical_dom_sf"/>
</dbReference>
<dbReference type="STRING" id="1423753.FD28_GL000061"/>
<dbReference type="Proteomes" id="UP000051580">
    <property type="component" value="Unassembled WGS sequence"/>
</dbReference>
<dbReference type="InterPro" id="IPR001387">
    <property type="entry name" value="Cro/C1-type_HTH"/>
</dbReference>
<evidence type="ECO:0000313" key="3">
    <source>
        <dbReference type="Proteomes" id="UP000051580"/>
    </source>
</evidence>